<sequence length="103" mass="11799">MDDYPSRGWKSHPTNLDLLHILHDHVGDISIPPTNVIRPLELFTVNIREMLDTLLGDPSEPNTKFVLVKEPTEVCSSQIDRNVGDFYWKNTGHNFDIQEAETL</sequence>
<dbReference type="AlphaFoldDB" id="A0AAN8U6L4"/>
<dbReference type="EMBL" id="JBANQN010000001">
    <property type="protein sequence ID" value="KAK6802368.1"/>
    <property type="molecule type" value="Genomic_DNA"/>
</dbReference>
<dbReference type="Proteomes" id="UP001371456">
    <property type="component" value="Unassembled WGS sequence"/>
</dbReference>
<gene>
    <name evidence="1" type="ORF">RDI58_000148</name>
</gene>
<keyword evidence="2" id="KW-1185">Reference proteome</keyword>
<protein>
    <submittedName>
        <fullName evidence="1">Uncharacterized protein</fullName>
    </submittedName>
</protein>
<reference evidence="1 2" key="1">
    <citation type="submission" date="2024-02" db="EMBL/GenBank/DDBJ databases">
        <title>de novo genome assembly of Solanum bulbocastanum strain 11H21.</title>
        <authorList>
            <person name="Hosaka A.J."/>
        </authorList>
    </citation>
    <scope>NUCLEOTIDE SEQUENCE [LARGE SCALE GENOMIC DNA]</scope>
    <source>
        <tissue evidence="1">Young leaves</tissue>
    </source>
</reference>
<name>A0AAN8U6L4_SOLBU</name>
<evidence type="ECO:0000313" key="2">
    <source>
        <dbReference type="Proteomes" id="UP001371456"/>
    </source>
</evidence>
<evidence type="ECO:0000313" key="1">
    <source>
        <dbReference type="EMBL" id="KAK6802368.1"/>
    </source>
</evidence>
<accession>A0AAN8U6L4</accession>
<organism evidence="1 2">
    <name type="scientific">Solanum bulbocastanum</name>
    <name type="common">Wild potato</name>
    <dbReference type="NCBI Taxonomy" id="147425"/>
    <lineage>
        <taxon>Eukaryota</taxon>
        <taxon>Viridiplantae</taxon>
        <taxon>Streptophyta</taxon>
        <taxon>Embryophyta</taxon>
        <taxon>Tracheophyta</taxon>
        <taxon>Spermatophyta</taxon>
        <taxon>Magnoliopsida</taxon>
        <taxon>eudicotyledons</taxon>
        <taxon>Gunneridae</taxon>
        <taxon>Pentapetalae</taxon>
        <taxon>asterids</taxon>
        <taxon>lamiids</taxon>
        <taxon>Solanales</taxon>
        <taxon>Solanaceae</taxon>
        <taxon>Solanoideae</taxon>
        <taxon>Solaneae</taxon>
        <taxon>Solanum</taxon>
    </lineage>
</organism>
<proteinExistence type="predicted"/>
<comment type="caution">
    <text evidence="1">The sequence shown here is derived from an EMBL/GenBank/DDBJ whole genome shotgun (WGS) entry which is preliminary data.</text>
</comment>